<evidence type="ECO:0000256" key="4">
    <source>
        <dbReference type="ARBA" id="ARBA00023157"/>
    </source>
</evidence>
<dbReference type="InterPro" id="IPR002018">
    <property type="entry name" value="CarbesteraseB"/>
</dbReference>
<dbReference type="Pfam" id="PF00135">
    <property type="entry name" value="COesterase"/>
    <property type="match status" value="1"/>
</dbReference>
<evidence type="ECO:0000256" key="1">
    <source>
        <dbReference type="ARBA" id="ARBA00005964"/>
    </source>
</evidence>
<accession>A0A653DKD4</accession>
<dbReference type="AlphaFoldDB" id="A0A653DKD4"/>
<dbReference type="PANTHER" id="PTHR43142">
    <property type="entry name" value="CARBOXYLIC ESTER HYDROLASE"/>
    <property type="match status" value="1"/>
</dbReference>
<keyword evidence="3 6" id="KW-0378">Hydrolase</keyword>
<dbReference type="InterPro" id="IPR029058">
    <property type="entry name" value="AB_hydrolase_fold"/>
</dbReference>
<feature type="domain" description="Carboxylesterase type B" evidence="7">
    <location>
        <begin position="7"/>
        <end position="427"/>
    </location>
</feature>
<evidence type="ECO:0000259" key="7">
    <source>
        <dbReference type="Pfam" id="PF00135"/>
    </source>
</evidence>
<dbReference type="Gene3D" id="3.40.50.1820">
    <property type="entry name" value="alpha/beta hydrolase"/>
    <property type="match status" value="1"/>
</dbReference>
<evidence type="ECO:0000256" key="3">
    <source>
        <dbReference type="ARBA" id="ARBA00022801"/>
    </source>
</evidence>
<evidence type="ECO:0000256" key="2">
    <source>
        <dbReference type="ARBA" id="ARBA00022487"/>
    </source>
</evidence>
<comment type="similarity">
    <text evidence="1 6">Belongs to the type-B carboxylesterase/lipase family.</text>
</comment>
<keyword evidence="4" id="KW-1015">Disulfide bond</keyword>
<dbReference type="InterPro" id="IPR019819">
    <property type="entry name" value="Carboxylesterase_B_CS"/>
</dbReference>
<name>A0A653DKD4_CALMS</name>
<evidence type="ECO:0000256" key="6">
    <source>
        <dbReference type="RuleBase" id="RU361235"/>
    </source>
</evidence>
<dbReference type="Proteomes" id="UP000410492">
    <property type="component" value="Unassembled WGS sequence"/>
</dbReference>
<dbReference type="InterPro" id="IPR019826">
    <property type="entry name" value="Carboxylesterase_B_AS"/>
</dbReference>
<dbReference type="SUPFAM" id="SSF53474">
    <property type="entry name" value="alpha/beta-Hydrolases"/>
    <property type="match status" value="1"/>
</dbReference>
<keyword evidence="2" id="KW-0719">Serine esterase</keyword>
<protein>
    <recommendedName>
        <fullName evidence="6">Carboxylic ester hydrolase</fullName>
        <ecNumber evidence="6">3.1.1.-</ecNumber>
    </recommendedName>
</protein>
<keyword evidence="5" id="KW-0325">Glycoprotein</keyword>
<dbReference type="EMBL" id="CAACVG010012689">
    <property type="protein sequence ID" value="VEN60681.1"/>
    <property type="molecule type" value="Genomic_DNA"/>
</dbReference>
<gene>
    <name evidence="8" type="ORF">CALMAC_LOCUS18293</name>
</gene>
<dbReference type="PANTHER" id="PTHR43142:SF1">
    <property type="entry name" value="CARBOXYLIC ESTER HYDROLASE"/>
    <property type="match status" value="1"/>
</dbReference>
<reference evidence="8 9" key="1">
    <citation type="submission" date="2019-01" db="EMBL/GenBank/DDBJ databases">
        <authorList>
            <person name="Sayadi A."/>
        </authorList>
    </citation>
    <scope>NUCLEOTIDE SEQUENCE [LARGE SCALE GENOMIC DNA]</scope>
</reference>
<dbReference type="PROSITE" id="PS00941">
    <property type="entry name" value="CARBOXYLESTERASE_B_2"/>
    <property type="match status" value="1"/>
</dbReference>
<dbReference type="OrthoDB" id="6846267at2759"/>
<keyword evidence="9" id="KW-1185">Reference proteome</keyword>
<evidence type="ECO:0000313" key="8">
    <source>
        <dbReference type="EMBL" id="VEN60681.1"/>
    </source>
</evidence>
<organism evidence="8 9">
    <name type="scientific">Callosobruchus maculatus</name>
    <name type="common">Southern cowpea weevil</name>
    <name type="synonym">Pulse bruchid</name>
    <dbReference type="NCBI Taxonomy" id="64391"/>
    <lineage>
        <taxon>Eukaryota</taxon>
        <taxon>Metazoa</taxon>
        <taxon>Ecdysozoa</taxon>
        <taxon>Arthropoda</taxon>
        <taxon>Hexapoda</taxon>
        <taxon>Insecta</taxon>
        <taxon>Pterygota</taxon>
        <taxon>Neoptera</taxon>
        <taxon>Endopterygota</taxon>
        <taxon>Coleoptera</taxon>
        <taxon>Polyphaga</taxon>
        <taxon>Cucujiformia</taxon>
        <taxon>Chrysomeloidea</taxon>
        <taxon>Chrysomelidae</taxon>
        <taxon>Bruchinae</taxon>
        <taxon>Bruchini</taxon>
        <taxon>Callosobruchus</taxon>
    </lineage>
</organism>
<proteinExistence type="inferred from homology"/>
<evidence type="ECO:0000313" key="9">
    <source>
        <dbReference type="Proteomes" id="UP000410492"/>
    </source>
</evidence>
<dbReference type="PROSITE" id="PS00122">
    <property type="entry name" value="CARBOXYLESTERASE_B_1"/>
    <property type="match status" value="1"/>
</dbReference>
<dbReference type="GO" id="GO:0052689">
    <property type="term" value="F:carboxylic ester hydrolase activity"/>
    <property type="evidence" value="ECO:0007669"/>
    <property type="project" value="UniProtKB-KW"/>
</dbReference>
<evidence type="ECO:0000256" key="5">
    <source>
        <dbReference type="ARBA" id="ARBA00023180"/>
    </source>
</evidence>
<dbReference type="EC" id="3.1.1.-" evidence="6"/>
<sequence>MDLNLHTTKGEEDCLYINVYVPKTGSGKPLDVVAHIHGGAFMIGFSQEFIGDKYIMDKDVIVVSFNYRLGALGFLSTEDDVVPGNNGLKDQALALKWIQENVEAFGGNPKSVTLTGFSAGAASVHFHYFSPYSVGLFHRGMSVSGTALGSWAIQQEPLETARSLAQNVGCNFTDTKKMVDCLKTRPASLLVSKTKQCLHPFQPLPCCPFAPVVEKGGKKPFLDEHPYKLLKQGKVLDVPWISSVTADDGLVLSAMALPKLEETNERWNDFTGHHIVHYFRSAPHIFEKIKKHYAVLDQDDTTLSFDELTKLSTDRTFLVPMQTAVELQSRVTKSPIYAYHFNYEGVNSVKTLLSPHKQLEGVCHGDDMIYFMGAVIFKPLTDQDIKMKDVCMDILYSYATKGVPSINKSGWEPVKKDFVYYDINGPDDIQKRIERDFHVKKFWDSLGLIENENLVMQKDEL</sequence>